<proteinExistence type="predicted"/>
<evidence type="ECO:0000256" key="7">
    <source>
        <dbReference type="SAM" id="MobiDB-lite"/>
    </source>
</evidence>
<dbReference type="STRING" id="1160509.A0A3N4HIN6"/>
<keyword evidence="5" id="KW-0040">ANK repeat</keyword>
<feature type="transmembrane region" description="Helical" evidence="8">
    <location>
        <begin position="304"/>
        <end position="322"/>
    </location>
</feature>
<feature type="compositionally biased region" description="Low complexity" evidence="7">
    <location>
        <begin position="193"/>
        <end position="203"/>
    </location>
</feature>
<feature type="region of interest" description="Disordered" evidence="7">
    <location>
        <begin position="1213"/>
        <end position="1237"/>
    </location>
</feature>
<protein>
    <submittedName>
        <fullName evidence="9">Uncharacterized protein</fullName>
    </submittedName>
</protein>
<dbReference type="SUPFAM" id="SSF48403">
    <property type="entry name" value="Ankyrin repeat"/>
    <property type="match status" value="1"/>
</dbReference>
<evidence type="ECO:0000256" key="5">
    <source>
        <dbReference type="ARBA" id="ARBA00023043"/>
    </source>
</evidence>
<evidence type="ECO:0000256" key="1">
    <source>
        <dbReference type="ARBA" id="ARBA00004141"/>
    </source>
</evidence>
<keyword evidence="10" id="KW-1185">Reference proteome</keyword>
<feature type="compositionally biased region" description="Low complexity" evidence="7">
    <location>
        <begin position="1110"/>
        <end position="1123"/>
    </location>
</feature>
<reference evidence="9 10" key="1">
    <citation type="journal article" date="2018" name="Nat. Ecol. Evol.">
        <title>Pezizomycetes genomes reveal the molecular basis of ectomycorrhizal truffle lifestyle.</title>
        <authorList>
            <person name="Murat C."/>
            <person name="Payen T."/>
            <person name="Noel B."/>
            <person name="Kuo A."/>
            <person name="Morin E."/>
            <person name="Chen J."/>
            <person name="Kohler A."/>
            <person name="Krizsan K."/>
            <person name="Balestrini R."/>
            <person name="Da Silva C."/>
            <person name="Montanini B."/>
            <person name="Hainaut M."/>
            <person name="Levati E."/>
            <person name="Barry K.W."/>
            <person name="Belfiori B."/>
            <person name="Cichocki N."/>
            <person name="Clum A."/>
            <person name="Dockter R.B."/>
            <person name="Fauchery L."/>
            <person name="Guy J."/>
            <person name="Iotti M."/>
            <person name="Le Tacon F."/>
            <person name="Lindquist E.A."/>
            <person name="Lipzen A."/>
            <person name="Malagnac F."/>
            <person name="Mello A."/>
            <person name="Molinier V."/>
            <person name="Miyauchi S."/>
            <person name="Poulain J."/>
            <person name="Riccioni C."/>
            <person name="Rubini A."/>
            <person name="Sitrit Y."/>
            <person name="Splivallo R."/>
            <person name="Traeger S."/>
            <person name="Wang M."/>
            <person name="Zifcakova L."/>
            <person name="Wipf D."/>
            <person name="Zambonelli A."/>
            <person name="Paolocci F."/>
            <person name="Nowrousian M."/>
            <person name="Ottonello S."/>
            <person name="Baldrian P."/>
            <person name="Spatafora J.W."/>
            <person name="Henrissat B."/>
            <person name="Nagy L.G."/>
            <person name="Aury J.M."/>
            <person name="Wincker P."/>
            <person name="Grigoriev I.V."/>
            <person name="Bonfante P."/>
            <person name="Martin F.M."/>
        </authorList>
    </citation>
    <scope>NUCLEOTIDE SEQUENCE [LARGE SCALE GENOMIC DNA]</scope>
    <source>
        <strain evidence="9 10">RN42</strain>
    </source>
</reference>
<dbReference type="PANTHER" id="PTHR24166:SF48">
    <property type="entry name" value="PROTEIN VAPYRIN"/>
    <property type="match status" value="1"/>
</dbReference>
<feature type="region of interest" description="Disordered" evidence="7">
    <location>
        <begin position="189"/>
        <end position="210"/>
    </location>
</feature>
<evidence type="ECO:0000256" key="6">
    <source>
        <dbReference type="ARBA" id="ARBA00023136"/>
    </source>
</evidence>
<dbReference type="SUPFAM" id="SSF144083">
    <property type="entry name" value="Magnesium transport protein CorA, transmembrane region"/>
    <property type="match status" value="1"/>
</dbReference>
<dbReference type="Gene3D" id="1.25.40.20">
    <property type="entry name" value="Ankyrin repeat-containing domain"/>
    <property type="match status" value="2"/>
</dbReference>
<dbReference type="EMBL" id="ML119881">
    <property type="protein sequence ID" value="RPA72081.1"/>
    <property type="molecule type" value="Genomic_DNA"/>
</dbReference>
<evidence type="ECO:0000256" key="8">
    <source>
        <dbReference type="SAM" id="Phobius"/>
    </source>
</evidence>
<feature type="transmembrane region" description="Helical" evidence="8">
    <location>
        <begin position="269"/>
        <end position="292"/>
    </location>
</feature>
<feature type="compositionally biased region" description="Low complexity" evidence="7">
    <location>
        <begin position="1213"/>
        <end position="1222"/>
    </location>
</feature>
<dbReference type="InterPro" id="IPR002523">
    <property type="entry name" value="MgTranspt_CorA/ZnTranspt_ZntB"/>
</dbReference>
<dbReference type="Proteomes" id="UP000275078">
    <property type="component" value="Unassembled WGS sequence"/>
</dbReference>
<feature type="region of interest" description="Disordered" evidence="7">
    <location>
        <begin position="1251"/>
        <end position="1273"/>
    </location>
</feature>
<dbReference type="PANTHER" id="PTHR24166">
    <property type="entry name" value="ROLLING PEBBLES, ISOFORM B"/>
    <property type="match status" value="1"/>
</dbReference>
<dbReference type="GO" id="GO:0016020">
    <property type="term" value="C:membrane"/>
    <property type="evidence" value="ECO:0007669"/>
    <property type="project" value="UniProtKB-SubCell"/>
</dbReference>
<dbReference type="Pfam" id="PF01544">
    <property type="entry name" value="CorA"/>
    <property type="match status" value="1"/>
</dbReference>
<evidence type="ECO:0000256" key="4">
    <source>
        <dbReference type="ARBA" id="ARBA00022989"/>
    </source>
</evidence>
<dbReference type="InterPro" id="IPR002110">
    <property type="entry name" value="Ankyrin_rpt"/>
</dbReference>
<evidence type="ECO:0000256" key="2">
    <source>
        <dbReference type="ARBA" id="ARBA00022692"/>
    </source>
</evidence>
<feature type="compositionally biased region" description="Polar residues" evidence="7">
    <location>
        <begin position="1067"/>
        <end position="1087"/>
    </location>
</feature>
<keyword evidence="3" id="KW-0677">Repeat</keyword>
<evidence type="ECO:0000313" key="10">
    <source>
        <dbReference type="Proteomes" id="UP000275078"/>
    </source>
</evidence>
<evidence type="ECO:0000256" key="3">
    <source>
        <dbReference type="ARBA" id="ARBA00022737"/>
    </source>
</evidence>
<comment type="subcellular location">
    <subcellularLocation>
        <location evidence="1">Membrane</location>
        <topology evidence="1">Multi-pass membrane protein</topology>
    </subcellularLocation>
</comment>
<feature type="region of interest" description="Disordered" evidence="7">
    <location>
        <begin position="1059"/>
        <end position="1087"/>
    </location>
</feature>
<dbReference type="Gene3D" id="1.20.58.340">
    <property type="entry name" value="Magnesium transport protein CorA, transmembrane region"/>
    <property type="match status" value="1"/>
</dbReference>
<sequence length="1288" mass="144384">MAPAGENIGELHAVVYEEHNYHRVNDPTTAGIRAGGGVSINVSDAGTIRLNASPSATMDKVELLFNEATGITEIAFASSTSGSCRTFTAERKYIGAIYKEGEDKPYTTVEDDFLGGWNSILQGWENIMVCLKDVLSQSGRNMRLANGEAPGDLLHGLSNAAEVADRLDRNFMDLSRALTGINYYAPQADSSEGESAAGSNNGSQTGSAARQSTKLRDDIIIRLGQIERFITMELVKKVETLFQRASNILSIDEASRAREQNSSIKRMSWITFIFLPGLFVTVRTSFATLGLYGMNIDILKDHPHWYSAFYFGIPILAFVLLGNRLLKYHRLINNVLPDTNATRRIIRWARNKWIWRWSRKFRKQSQPQELELPLYSAPRGFLDLSSATVLRRREEAILEAVRAGFVQTVRVQLSLEPKVDLDTPFGADLCNLAASLSDIRTLQCLVEFGADINSRATHKGDTAIFCAIKGSKRTRYQPLLRLDMVKELVRMGANLKARGKKERTVLMVAAKGGDTEIISFLLAVLKQDGKRLLTAHDCTPFRMTALDYAAASGVTACLDAILSVGKANPYSYEDPLLKSDRSGRLPVMYAVGSEKMVKHIFQRTRYTMLEAGPSPYRDADHTLRVMLDLAAERLWKPEKNPITGKSPLRSDPESINNTLGIIEFIVNKFKNKPDFAFLIRQLHTKAETHPCFLTLLAEFRYTLSPFDSEEHFQFSKRCLIILKIFFEKPFFDLSRPITCRWPQAVENRKDAQSVWIIRSRKYSWLNIVVTYEDRIFLRLLLECGANVVEELRNPNAIAMQQFLVNDRNGESFGFMSLLEYAIVSDQIKMVRMLLKEFDNPHFCVPVLVKKLASGSFSYRLMSPLNIALRYERAEIVALLLIEFKADYDYFAENSAPGYVFAPLPPKSPVYEVDRPSTLKEVGSIMSAHKAYKRIPVAQIAEELRDEEEIGRYWFFVAEYDFYCREPTHFSASMEHSSWYQSKISGMEELHFSSESANGAEDVPRTPFTLSSESGMFNIRVRFQSRVLSRARWDPALWDFEAPPLPRVYQSEFLPRDNIPPGDISMSGALSAQRDVTSTESASGHSQELNFMDVLARLGLLPDDRRSSHQTESNSSETAETTGSMGAANIEPNAEFELDDSEIVQAIRAPLPPSDSNSSAHVPTSATEVSGGLGIGSDEIQGQLDEVDQIRAESTTSDTTSALSWGIFSARSISNGDIGNNGNTSESIKGNEKRPSFHNPLDLLKKVHKFITPPGEKQQKQRTHVARKKQQKKPTLVAIRLNDIYAATS</sequence>
<dbReference type="InterPro" id="IPR036770">
    <property type="entry name" value="Ankyrin_rpt-contain_sf"/>
</dbReference>
<dbReference type="InterPro" id="IPR045863">
    <property type="entry name" value="CorA_TM1_TM2"/>
</dbReference>
<accession>A0A3N4HIN6</accession>
<evidence type="ECO:0000313" key="9">
    <source>
        <dbReference type="EMBL" id="RPA72081.1"/>
    </source>
</evidence>
<feature type="region of interest" description="Disordered" evidence="7">
    <location>
        <begin position="1148"/>
        <end position="1177"/>
    </location>
</feature>
<feature type="region of interest" description="Disordered" evidence="7">
    <location>
        <begin position="1103"/>
        <end position="1127"/>
    </location>
</feature>
<name>A0A3N4HIN6_ASCIM</name>
<feature type="compositionally biased region" description="Polar residues" evidence="7">
    <location>
        <begin position="1153"/>
        <end position="1167"/>
    </location>
</feature>
<keyword evidence="6 8" id="KW-0472">Membrane</keyword>
<feature type="compositionally biased region" description="Basic residues" evidence="7">
    <location>
        <begin position="1259"/>
        <end position="1271"/>
    </location>
</feature>
<keyword evidence="4 8" id="KW-1133">Transmembrane helix</keyword>
<dbReference type="GO" id="GO:0046873">
    <property type="term" value="F:metal ion transmembrane transporter activity"/>
    <property type="evidence" value="ECO:0007669"/>
    <property type="project" value="InterPro"/>
</dbReference>
<organism evidence="9 10">
    <name type="scientific">Ascobolus immersus RN42</name>
    <dbReference type="NCBI Taxonomy" id="1160509"/>
    <lineage>
        <taxon>Eukaryota</taxon>
        <taxon>Fungi</taxon>
        <taxon>Dikarya</taxon>
        <taxon>Ascomycota</taxon>
        <taxon>Pezizomycotina</taxon>
        <taxon>Pezizomycetes</taxon>
        <taxon>Pezizales</taxon>
        <taxon>Ascobolaceae</taxon>
        <taxon>Ascobolus</taxon>
    </lineage>
</organism>
<dbReference type="Pfam" id="PF12796">
    <property type="entry name" value="Ank_2"/>
    <property type="match status" value="1"/>
</dbReference>
<dbReference type="OrthoDB" id="366390at2759"/>
<dbReference type="InterPro" id="IPR050889">
    <property type="entry name" value="Dendritic_Spine_Reg/Scaffold"/>
</dbReference>
<dbReference type="SMART" id="SM00248">
    <property type="entry name" value="ANK"/>
    <property type="match status" value="8"/>
</dbReference>
<gene>
    <name evidence="9" type="ORF">BJ508DRAFT_79896</name>
</gene>
<keyword evidence="2 8" id="KW-0812">Transmembrane</keyword>